<dbReference type="InterPro" id="IPR045584">
    <property type="entry name" value="Pilin-like"/>
</dbReference>
<dbReference type="Proteomes" id="UP001060261">
    <property type="component" value="Chromosome"/>
</dbReference>
<proteinExistence type="predicted"/>
<keyword evidence="5" id="KW-0472">Membrane</keyword>
<keyword evidence="7" id="KW-1185">Reference proteome</keyword>
<comment type="subcellular location">
    <subcellularLocation>
        <location evidence="1">Cell outer membrane</location>
        <topology evidence="1">Single-pass membrane protein</topology>
    </subcellularLocation>
    <subcellularLocation>
        <location evidence="2">Periplasm</location>
    </subcellularLocation>
</comment>
<evidence type="ECO:0000256" key="1">
    <source>
        <dbReference type="ARBA" id="ARBA00004203"/>
    </source>
</evidence>
<organism evidence="6 7">
    <name type="scientific">Deinococcus rubellus</name>
    <dbReference type="NCBI Taxonomy" id="1889240"/>
    <lineage>
        <taxon>Bacteria</taxon>
        <taxon>Thermotogati</taxon>
        <taxon>Deinococcota</taxon>
        <taxon>Deinococci</taxon>
        <taxon>Deinococcales</taxon>
        <taxon>Deinococcaceae</taxon>
        <taxon>Deinococcus</taxon>
    </lineage>
</organism>
<evidence type="ECO:0000313" key="6">
    <source>
        <dbReference type="EMBL" id="UWX64230.1"/>
    </source>
</evidence>
<evidence type="ECO:0000256" key="5">
    <source>
        <dbReference type="SAM" id="Phobius"/>
    </source>
</evidence>
<protein>
    <submittedName>
        <fullName evidence="6">Type II secretion system GspH family protein</fullName>
    </submittedName>
</protein>
<evidence type="ECO:0000256" key="4">
    <source>
        <dbReference type="ARBA" id="ARBA00023237"/>
    </source>
</evidence>
<dbReference type="NCBIfam" id="TIGR02532">
    <property type="entry name" value="IV_pilin_GFxxxE"/>
    <property type="match status" value="1"/>
</dbReference>
<dbReference type="InterPro" id="IPR012902">
    <property type="entry name" value="N_methyl_site"/>
</dbReference>
<dbReference type="EMBL" id="CP104213">
    <property type="protein sequence ID" value="UWX64230.1"/>
    <property type="molecule type" value="Genomic_DNA"/>
</dbReference>
<feature type="transmembrane region" description="Helical" evidence="5">
    <location>
        <begin position="6"/>
        <end position="28"/>
    </location>
</feature>
<sequence>MSLIEVLVAILIIGIVLSFVTSGLLSNATLNNQNELRSAAAVAVRRVLDNTRAIDPSTLPGIGAASGVESVTVNNRTFTVYTDYCLQPLYCTTNARSIRVRARFGAGATTDLVSTDTVFTSVSSQSAAGS</sequence>
<keyword evidence="3" id="KW-0574">Periplasm</keyword>
<evidence type="ECO:0000256" key="3">
    <source>
        <dbReference type="ARBA" id="ARBA00022764"/>
    </source>
</evidence>
<evidence type="ECO:0000256" key="2">
    <source>
        <dbReference type="ARBA" id="ARBA00004418"/>
    </source>
</evidence>
<keyword evidence="5" id="KW-1133">Transmembrane helix</keyword>
<gene>
    <name evidence="6" type="ORF">N0D28_00695</name>
</gene>
<keyword evidence="4" id="KW-0998">Cell outer membrane</keyword>
<name>A0ABY5YGM1_9DEIO</name>
<accession>A0ABY5YGM1</accession>
<dbReference type="SUPFAM" id="SSF54523">
    <property type="entry name" value="Pili subunits"/>
    <property type="match status" value="1"/>
</dbReference>
<dbReference type="RefSeq" id="WP_260560505.1">
    <property type="nucleotide sequence ID" value="NZ_CP104213.1"/>
</dbReference>
<reference evidence="6" key="1">
    <citation type="submission" date="2022-09" db="EMBL/GenBank/DDBJ databases">
        <title>genome sequence of Deinococcus rubellus.</title>
        <authorList>
            <person name="Srinivasan S."/>
        </authorList>
    </citation>
    <scope>NUCLEOTIDE SEQUENCE</scope>
    <source>
        <strain evidence="6">Ant6</strain>
    </source>
</reference>
<evidence type="ECO:0000313" key="7">
    <source>
        <dbReference type="Proteomes" id="UP001060261"/>
    </source>
</evidence>
<keyword evidence="5" id="KW-0812">Transmembrane</keyword>